<evidence type="ECO:0000259" key="7">
    <source>
        <dbReference type="Pfam" id="PF23892"/>
    </source>
</evidence>
<proteinExistence type="predicted"/>
<dbReference type="Pfam" id="PF23892">
    <property type="entry name" value="Ig_CycH"/>
    <property type="match status" value="1"/>
</dbReference>
<organism evidence="9 10">
    <name type="scientific">Vibrio ziniensis</name>
    <dbReference type="NCBI Taxonomy" id="2711221"/>
    <lineage>
        <taxon>Bacteria</taxon>
        <taxon>Pseudomonadati</taxon>
        <taxon>Pseudomonadota</taxon>
        <taxon>Gammaproteobacteria</taxon>
        <taxon>Vibrionales</taxon>
        <taxon>Vibrionaceae</taxon>
        <taxon>Vibrio</taxon>
    </lineage>
</organism>
<keyword evidence="6" id="KW-1133">Transmembrane helix</keyword>
<evidence type="ECO:0000256" key="6">
    <source>
        <dbReference type="SAM" id="Phobius"/>
    </source>
</evidence>
<dbReference type="Proteomes" id="UP000503003">
    <property type="component" value="Chromosome 1"/>
</dbReference>
<dbReference type="NCBIfam" id="TIGR03142">
    <property type="entry name" value="cytochro_ccmI"/>
    <property type="match status" value="1"/>
</dbReference>
<reference evidence="9 10" key="1">
    <citation type="submission" date="2020-02" db="EMBL/GenBank/DDBJ databases">
        <title>A complete genome of a marine bacterium Vibrio sp. ZWAL4003 isolated from the mangrove sediment with the ability to degrade polysaccharides.</title>
        <authorList>
            <person name="Wu J."/>
            <person name="Qu W."/>
            <person name="Zeng R."/>
        </authorList>
    </citation>
    <scope>NUCLEOTIDE SEQUENCE [LARGE SCALE GENOMIC DNA]</scope>
    <source>
        <strain evidence="9 10">ZWAL4003</strain>
    </source>
</reference>
<keyword evidence="6" id="KW-0472">Membrane</keyword>
<dbReference type="Gene3D" id="1.25.40.10">
    <property type="entry name" value="Tetratricopeptide repeat domain"/>
    <property type="match status" value="1"/>
</dbReference>
<dbReference type="KEGG" id="vzi:G5S32_10225"/>
<dbReference type="GO" id="GO:0005886">
    <property type="term" value="C:plasma membrane"/>
    <property type="evidence" value="ECO:0007669"/>
    <property type="project" value="TreeGrafter"/>
</dbReference>
<gene>
    <name evidence="9" type="primary">ccmI</name>
    <name evidence="9" type="ORF">G5S32_10225</name>
</gene>
<dbReference type="InterPro" id="IPR051263">
    <property type="entry name" value="C-type_cytochrome_biogenesis"/>
</dbReference>
<protein>
    <submittedName>
        <fullName evidence="9">C-type cytochrome biogenesis protein CcmI</fullName>
    </submittedName>
</protein>
<comment type="subcellular location">
    <subcellularLocation>
        <location evidence="1">Cell envelope</location>
    </subcellularLocation>
</comment>
<dbReference type="GO" id="GO:0017004">
    <property type="term" value="P:cytochrome complex assembly"/>
    <property type="evidence" value="ECO:0007669"/>
    <property type="project" value="UniProtKB-KW"/>
</dbReference>
<evidence type="ECO:0000256" key="2">
    <source>
        <dbReference type="ARBA" id="ARBA00022737"/>
    </source>
</evidence>
<evidence type="ECO:0000313" key="9">
    <source>
        <dbReference type="EMBL" id="QIH42347.1"/>
    </source>
</evidence>
<evidence type="ECO:0000256" key="1">
    <source>
        <dbReference type="ARBA" id="ARBA00004196"/>
    </source>
</evidence>
<dbReference type="GO" id="GO:0030313">
    <property type="term" value="C:cell envelope"/>
    <property type="evidence" value="ECO:0007669"/>
    <property type="project" value="UniProtKB-SubCell"/>
</dbReference>
<keyword evidence="3" id="KW-0201">Cytochrome c-type biogenesis</keyword>
<dbReference type="EMBL" id="CP049331">
    <property type="protein sequence ID" value="QIH42347.1"/>
    <property type="molecule type" value="Genomic_DNA"/>
</dbReference>
<feature type="repeat" description="TPR" evidence="5">
    <location>
        <begin position="167"/>
        <end position="200"/>
    </location>
</feature>
<dbReference type="AlphaFoldDB" id="A0A6G7CJP7"/>
<dbReference type="PANTHER" id="PTHR47870">
    <property type="entry name" value="CYTOCHROME C-TYPE BIOGENESIS PROTEIN CCMH"/>
    <property type="match status" value="1"/>
</dbReference>
<feature type="transmembrane region" description="Helical" evidence="6">
    <location>
        <begin position="6"/>
        <end position="24"/>
    </location>
</feature>
<dbReference type="Pfam" id="PF23914">
    <property type="entry name" value="TPR_CcmH_CycH"/>
    <property type="match status" value="1"/>
</dbReference>
<dbReference type="InterPro" id="IPR017560">
    <property type="entry name" value="Cyt_c_biogenesis_CcmI"/>
</dbReference>
<keyword evidence="6" id="KW-0812">Transmembrane</keyword>
<dbReference type="InterPro" id="IPR056413">
    <property type="entry name" value="TPR_CcmH_CycH"/>
</dbReference>
<dbReference type="PANTHER" id="PTHR47870:SF1">
    <property type="entry name" value="CYTOCHROME C-TYPE BIOGENESIS PROTEIN CCMH"/>
    <property type="match status" value="1"/>
</dbReference>
<dbReference type="SUPFAM" id="SSF48452">
    <property type="entry name" value="TPR-like"/>
    <property type="match status" value="1"/>
</dbReference>
<dbReference type="InterPro" id="IPR019734">
    <property type="entry name" value="TPR_rpt"/>
</dbReference>
<evidence type="ECO:0000256" key="3">
    <source>
        <dbReference type="ARBA" id="ARBA00022748"/>
    </source>
</evidence>
<evidence type="ECO:0000259" key="8">
    <source>
        <dbReference type="Pfam" id="PF23914"/>
    </source>
</evidence>
<name>A0A6G7CJP7_9VIBR</name>
<accession>A0A6G7CJP7</accession>
<dbReference type="InterPro" id="IPR056412">
    <property type="entry name" value="Ig_CycH"/>
</dbReference>
<evidence type="ECO:0000256" key="4">
    <source>
        <dbReference type="ARBA" id="ARBA00022803"/>
    </source>
</evidence>
<dbReference type="RefSeq" id="WP_165311918.1">
    <property type="nucleotide sequence ID" value="NZ_CP049331.1"/>
</dbReference>
<keyword evidence="4 5" id="KW-0802">TPR repeat</keyword>
<feature type="transmembrane region" description="Helical" evidence="6">
    <location>
        <begin position="92"/>
        <end position="110"/>
    </location>
</feature>
<sequence length="405" mass="44978">MTLFWVLTLILVVIACVFVAIPLLKPKVNNDAALRDELNKAFYKDRLAELAVEADEGLVEDQHELVADLKQSLLDDIPNVPRKGEERSLSTMMVLVPSVVLVVALSYGLYATFGNYQKVKHWQDISQNLPELSKKLMNPQGVELTDKEMEDLTLALRTRLHYEPQDSTGWLLLGRIGLANRDMETAIGSMKKAYALEPQDGDIKLGYAQALMLSNDQMDQQSARSLLNKMLKGDYVDLRVYSLLAFDAFERQDFATAIEHWQSMQEMVGPNDARYEMLSRSIASAKAKMEPATLDDHAVSVTISLGNEVVLPQQGVVIVSVHSADGAPMPIAAARYPLGSFPFTVILDDSNSMMQGRKLSDLQSLIVRVRIDSDGNVATREGDWFGESDIAELGSGIKVEINQQF</sequence>
<evidence type="ECO:0000313" key="10">
    <source>
        <dbReference type="Proteomes" id="UP000503003"/>
    </source>
</evidence>
<feature type="domain" description="Cytochrome c-type biogenesis protein H TPR" evidence="8">
    <location>
        <begin position="118"/>
        <end position="275"/>
    </location>
</feature>
<keyword evidence="2" id="KW-0677">Repeat</keyword>
<evidence type="ECO:0000256" key="5">
    <source>
        <dbReference type="PROSITE-ProRule" id="PRU00339"/>
    </source>
</evidence>
<dbReference type="PROSITE" id="PS50005">
    <property type="entry name" value="TPR"/>
    <property type="match status" value="1"/>
</dbReference>
<feature type="domain" description="Cytochrome c-type biogenesis protein H Ig-like" evidence="7">
    <location>
        <begin position="300"/>
        <end position="401"/>
    </location>
</feature>
<keyword evidence="10" id="KW-1185">Reference proteome</keyword>
<dbReference type="InterPro" id="IPR011990">
    <property type="entry name" value="TPR-like_helical_dom_sf"/>
</dbReference>